<evidence type="ECO:0000313" key="1">
    <source>
        <dbReference type="EMBL" id="MBF4272150.1"/>
    </source>
</evidence>
<dbReference type="KEGG" id="vau:VANGNB10_cI0134"/>
<gene>
    <name evidence="1" type="ORF">EAY07_08800</name>
</gene>
<comment type="caution">
    <text evidence="1">The sequence shown here is derived from an EMBL/GenBank/DDBJ whole genome shotgun (WGS) entry which is preliminary data.</text>
</comment>
<reference evidence="1 2" key="1">
    <citation type="journal article" date="2021" name="PeerJ">
        <title>Analysis of 44 Vibrio anguillarum genomes reveals high genetic diversity.</title>
        <authorList>
            <person name="Hansen M.J."/>
            <person name="Dalsgaard I."/>
        </authorList>
    </citation>
    <scope>NUCLEOTIDE SEQUENCE [LARGE SCALE GENOMIC DNA]</scope>
    <source>
        <strain evidence="1 2">17-16730-2A</strain>
    </source>
</reference>
<sequence length="357" mass="41023">MSDFIYFPITKTRDGELRCFEHINDDDFSKILPIYELTKSRKTKKAPDGDIYRRMKQIAEIQGERPFILDLSTNEKYINPQIEQLLSEHNGFKEWQYFLFDLHCELNIIPMVHLYEDDDGRFDDVEEFVRNASAKTNFLAVRLPYDLSDEEVQYYLTPIVNNLSKNCKLYVILDAEFVRTKAVSDVVDTFLEACFGTKSFTDKIEDVVMLCSSFPSNVAQTGGEDIAGKFRICEEDIYQGISEEFPIKYGDYVSINTEQIEMKGGTFVPRVDVATLDGKSFTYKRYRRNNGGYVKAAQHTLADKTSYTSLGVWADEEIAAAANDNPSGISPAFWISVRMNYYIKSRILLRESNDSSL</sequence>
<dbReference type="Proteomes" id="UP000722957">
    <property type="component" value="Unassembled WGS sequence"/>
</dbReference>
<protein>
    <submittedName>
        <fullName evidence="1">Beta family protein</fullName>
    </submittedName>
</protein>
<dbReference type="Pfam" id="PF14350">
    <property type="entry name" value="Beta_protein"/>
    <property type="match status" value="1"/>
</dbReference>
<proteinExistence type="predicted"/>
<name>A0A1Y0NYR3_VIBAN</name>
<dbReference type="InterPro" id="IPR025683">
    <property type="entry name" value="Protein_beta"/>
</dbReference>
<accession>A0A1Y0NYR3</accession>
<evidence type="ECO:0000313" key="2">
    <source>
        <dbReference type="Proteomes" id="UP000722957"/>
    </source>
</evidence>
<dbReference type="AlphaFoldDB" id="A0A1Y0NYR3"/>
<organism evidence="1 2">
    <name type="scientific">Vibrio anguillarum</name>
    <name type="common">Listonella anguillarum</name>
    <dbReference type="NCBI Taxonomy" id="55601"/>
    <lineage>
        <taxon>Bacteria</taxon>
        <taxon>Pseudomonadati</taxon>
        <taxon>Pseudomonadota</taxon>
        <taxon>Gammaproteobacteria</taxon>
        <taxon>Vibrionales</taxon>
        <taxon>Vibrionaceae</taxon>
        <taxon>Vibrio</taxon>
    </lineage>
</organism>
<dbReference type="RefSeq" id="WP_013855459.1">
    <property type="nucleotide sequence ID" value="NZ_CP020534.1"/>
</dbReference>
<dbReference type="EMBL" id="RDOM01000014">
    <property type="protein sequence ID" value="MBF4272150.1"/>
    <property type="molecule type" value="Genomic_DNA"/>
</dbReference>